<proteinExistence type="predicted"/>
<dbReference type="EMBL" id="CVRI01000039">
    <property type="protein sequence ID" value="CRK94577.1"/>
    <property type="molecule type" value="Genomic_DNA"/>
</dbReference>
<dbReference type="AlphaFoldDB" id="A0A1J1I850"/>
<keyword evidence="2" id="KW-1185">Reference proteome</keyword>
<protein>
    <submittedName>
        <fullName evidence="1">CLUMA_CG008077, isoform A</fullName>
    </submittedName>
</protein>
<dbReference type="Proteomes" id="UP000183832">
    <property type="component" value="Unassembled WGS sequence"/>
</dbReference>
<accession>A0A1J1I850</accession>
<evidence type="ECO:0000313" key="2">
    <source>
        <dbReference type="Proteomes" id="UP000183832"/>
    </source>
</evidence>
<reference evidence="1 2" key="1">
    <citation type="submission" date="2015-04" db="EMBL/GenBank/DDBJ databases">
        <authorList>
            <person name="Syromyatnikov M.Y."/>
            <person name="Popov V.N."/>
        </authorList>
    </citation>
    <scope>NUCLEOTIDE SEQUENCE [LARGE SCALE GENOMIC DNA]</scope>
</reference>
<organism evidence="1 2">
    <name type="scientific">Clunio marinus</name>
    <dbReference type="NCBI Taxonomy" id="568069"/>
    <lineage>
        <taxon>Eukaryota</taxon>
        <taxon>Metazoa</taxon>
        <taxon>Ecdysozoa</taxon>
        <taxon>Arthropoda</taxon>
        <taxon>Hexapoda</taxon>
        <taxon>Insecta</taxon>
        <taxon>Pterygota</taxon>
        <taxon>Neoptera</taxon>
        <taxon>Endopterygota</taxon>
        <taxon>Diptera</taxon>
        <taxon>Nematocera</taxon>
        <taxon>Chironomoidea</taxon>
        <taxon>Chironomidae</taxon>
        <taxon>Clunio</taxon>
    </lineage>
</organism>
<sequence>MNFACPKFETWRVRVRENLVRIYLKWFGAVEESTSDFVPIRTNVEQFNVNTDLNKRKKLSDNSCLIDFLKNNAIRLHLENRISFEENLCFIVKNILSSHSSQKEKNASDVDDEVLSSCCFKWRCFGKYFRFIWWNCLDMIFFTITQ</sequence>
<gene>
    <name evidence="1" type="ORF">CLUMA_CG008077</name>
</gene>
<name>A0A1J1I850_9DIPT</name>
<evidence type="ECO:0000313" key="1">
    <source>
        <dbReference type="EMBL" id="CRK94577.1"/>
    </source>
</evidence>